<evidence type="ECO:0000256" key="4">
    <source>
        <dbReference type="PROSITE-ProRule" id="PRU00134"/>
    </source>
</evidence>
<sequence>MALVYLCPPPLIQTTSMSSKICREDLLVLLASIGVSLPTNTKISEEDLNKRLTQALDAAQQFRTVIESTPFNPSTFPTWPLEKNLPEATVRLGIMDGVKMKLSHGPKVSADKKDTFKEIRTAVMSFAHGIQAGQREFWLTDQLGKFEGWGIYARVRVVLLRFSQKTLPLFVVLYKELHPVASSSIQDAVEALLTSTNTGVLTGIQTTELERLTMLKLFRMNTKRLTGDFYPEDSKARSQGLKPSFLLPLGPLTMREMGKLTTDTGCEVCGKKNISRCLQCLSVAYCSPECQKHDWPNHKPTCRSLKGGTWHTVTFDTPETPHGAGVVIMNRLDTIDEVKAKGQIAPTKKGVPPDVHEGKIFLVKFQISLFQFKDEANFLLYDRQRSFQVMWWRKDDRDLFDEAEEALADELKMYRWARRVGDYQLSVCLDRAPAQKPVW</sequence>
<dbReference type="STRING" id="685588.A0A067TM77"/>
<keyword evidence="2 4" id="KW-0863">Zinc-finger</keyword>
<dbReference type="Gene3D" id="6.10.140.2220">
    <property type="match status" value="1"/>
</dbReference>
<reference evidence="7" key="1">
    <citation type="journal article" date="2014" name="Proc. Natl. Acad. Sci. U.S.A.">
        <title>Extensive sampling of basidiomycete genomes demonstrates inadequacy of the white-rot/brown-rot paradigm for wood decay fungi.</title>
        <authorList>
            <person name="Riley R."/>
            <person name="Salamov A.A."/>
            <person name="Brown D.W."/>
            <person name="Nagy L.G."/>
            <person name="Floudas D."/>
            <person name="Held B.W."/>
            <person name="Levasseur A."/>
            <person name="Lombard V."/>
            <person name="Morin E."/>
            <person name="Otillar R."/>
            <person name="Lindquist E.A."/>
            <person name="Sun H."/>
            <person name="LaButti K.M."/>
            <person name="Schmutz J."/>
            <person name="Jabbour D."/>
            <person name="Luo H."/>
            <person name="Baker S.E."/>
            <person name="Pisabarro A.G."/>
            <person name="Walton J.D."/>
            <person name="Blanchette R.A."/>
            <person name="Henrissat B."/>
            <person name="Martin F."/>
            <person name="Cullen D."/>
            <person name="Hibbett D.S."/>
            <person name="Grigoriev I.V."/>
        </authorList>
    </citation>
    <scope>NUCLEOTIDE SEQUENCE [LARGE SCALE GENOMIC DNA]</scope>
    <source>
        <strain evidence="7">CBS 339.88</strain>
    </source>
</reference>
<proteinExistence type="predicted"/>
<dbReference type="HOGENOM" id="CLU_038729_0_0_1"/>
<evidence type="ECO:0000313" key="7">
    <source>
        <dbReference type="Proteomes" id="UP000027222"/>
    </source>
</evidence>
<accession>A0A067TM77</accession>
<dbReference type="AlphaFoldDB" id="A0A067TM77"/>
<evidence type="ECO:0000313" key="6">
    <source>
        <dbReference type="EMBL" id="KDR80994.1"/>
    </source>
</evidence>
<keyword evidence="3" id="KW-0862">Zinc</keyword>
<dbReference type="SUPFAM" id="SSF144232">
    <property type="entry name" value="HIT/MYND zinc finger-like"/>
    <property type="match status" value="1"/>
</dbReference>
<evidence type="ECO:0000256" key="1">
    <source>
        <dbReference type="ARBA" id="ARBA00022723"/>
    </source>
</evidence>
<evidence type="ECO:0000259" key="5">
    <source>
        <dbReference type="PROSITE" id="PS50865"/>
    </source>
</evidence>
<dbReference type="GO" id="GO:0008270">
    <property type="term" value="F:zinc ion binding"/>
    <property type="evidence" value="ECO:0007669"/>
    <property type="project" value="UniProtKB-KW"/>
</dbReference>
<evidence type="ECO:0000256" key="2">
    <source>
        <dbReference type="ARBA" id="ARBA00022771"/>
    </source>
</evidence>
<name>A0A067TM77_GALM3</name>
<keyword evidence="7" id="KW-1185">Reference proteome</keyword>
<dbReference type="InterPro" id="IPR002893">
    <property type="entry name" value="Znf_MYND"/>
</dbReference>
<dbReference type="EMBL" id="KL142371">
    <property type="protein sequence ID" value="KDR80994.1"/>
    <property type="molecule type" value="Genomic_DNA"/>
</dbReference>
<dbReference type="PROSITE" id="PS01360">
    <property type="entry name" value="ZF_MYND_1"/>
    <property type="match status" value="1"/>
</dbReference>
<dbReference type="Proteomes" id="UP000027222">
    <property type="component" value="Unassembled WGS sequence"/>
</dbReference>
<organism evidence="6 7">
    <name type="scientific">Galerina marginata (strain CBS 339.88)</name>
    <dbReference type="NCBI Taxonomy" id="685588"/>
    <lineage>
        <taxon>Eukaryota</taxon>
        <taxon>Fungi</taxon>
        <taxon>Dikarya</taxon>
        <taxon>Basidiomycota</taxon>
        <taxon>Agaricomycotina</taxon>
        <taxon>Agaricomycetes</taxon>
        <taxon>Agaricomycetidae</taxon>
        <taxon>Agaricales</taxon>
        <taxon>Agaricineae</taxon>
        <taxon>Strophariaceae</taxon>
        <taxon>Galerina</taxon>
    </lineage>
</organism>
<evidence type="ECO:0000256" key="3">
    <source>
        <dbReference type="ARBA" id="ARBA00022833"/>
    </source>
</evidence>
<dbReference type="Pfam" id="PF01753">
    <property type="entry name" value="zf-MYND"/>
    <property type="match status" value="1"/>
</dbReference>
<feature type="domain" description="MYND-type" evidence="5">
    <location>
        <begin position="266"/>
        <end position="302"/>
    </location>
</feature>
<keyword evidence="1" id="KW-0479">Metal-binding</keyword>
<dbReference type="PROSITE" id="PS50865">
    <property type="entry name" value="ZF_MYND_2"/>
    <property type="match status" value="1"/>
</dbReference>
<protein>
    <recommendedName>
        <fullName evidence="5">MYND-type domain-containing protein</fullName>
    </recommendedName>
</protein>
<gene>
    <name evidence="6" type="ORF">GALMADRAFT_61129</name>
</gene>
<dbReference type="OrthoDB" id="341421at2759"/>